<dbReference type="Pfam" id="PF04893">
    <property type="entry name" value="Yip1"/>
    <property type="match status" value="1"/>
</dbReference>
<name>A0A926IBV5_9FIRM</name>
<keyword evidence="4 6" id="KW-0472">Membrane</keyword>
<feature type="domain" description="Yip1" evidence="7">
    <location>
        <begin position="159"/>
        <end position="334"/>
    </location>
</feature>
<evidence type="ECO:0000256" key="6">
    <source>
        <dbReference type="SAM" id="Phobius"/>
    </source>
</evidence>
<keyword evidence="9" id="KW-1185">Reference proteome</keyword>
<feature type="transmembrane region" description="Helical" evidence="6">
    <location>
        <begin position="177"/>
        <end position="202"/>
    </location>
</feature>
<protein>
    <recommendedName>
        <fullName evidence="7">Yip1 domain-containing protein</fullName>
    </recommendedName>
</protein>
<keyword evidence="3 6" id="KW-1133">Transmembrane helix</keyword>
<comment type="caution">
    <text evidence="8">The sequence shown here is derived from an EMBL/GenBank/DDBJ whole genome shotgun (WGS) entry which is preliminary data.</text>
</comment>
<feature type="transmembrane region" description="Helical" evidence="6">
    <location>
        <begin position="319"/>
        <end position="339"/>
    </location>
</feature>
<evidence type="ECO:0000259" key="7">
    <source>
        <dbReference type="Pfam" id="PF04893"/>
    </source>
</evidence>
<feature type="compositionally biased region" description="Pro residues" evidence="5">
    <location>
        <begin position="121"/>
        <end position="132"/>
    </location>
</feature>
<evidence type="ECO:0000313" key="9">
    <source>
        <dbReference type="Proteomes" id="UP000660861"/>
    </source>
</evidence>
<feature type="region of interest" description="Disordered" evidence="5">
    <location>
        <begin position="22"/>
        <end position="132"/>
    </location>
</feature>
<evidence type="ECO:0000256" key="1">
    <source>
        <dbReference type="ARBA" id="ARBA00004141"/>
    </source>
</evidence>
<reference evidence="8" key="1">
    <citation type="submission" date="2020-08" db="EMBL/GenBank/DDBJ databases">
        <title>Genome public.</title>
        <authorList>
            <person name="Liu C."/>
            <person name="Sun Q."/>
        </authorList>
    </citation>
    <scope>NUCLEOTIDE SEQUENCE</scope>
    <source>
        <strain evidence="8">NSJ-54</strain>
    </source>
</reference>
<feature type="transmembrane region" description="Helical" evidence="6">
    <location>
        <begin position="259"/>
        <end position="282"/>
    </location>
</feature>
<dbReference type="RefSeq" id="WP_262397556.1">
    <property type="nucleotide sequence ID" value="NZ_JACRTC010000003.1"/>
</dbReference>
<evidence type="ECO:0000256" key="4">
    <source>
        <dbReference type="ARBA" id="ARBA00023136"/>
    </source>
</evidence>
<evidence type="ECO:0000313" key="8">
    <source>
        <dbReference type="EMBL" id="MBC8570465.1"/>
    </source>
</evidence>
<sequence>MPKYCTRCGRPLEEGEICTCQQTAAAAAPQTAVAEPAQPDSTDAIPQKPGTDAGYESPTPASTGAYDAQGRAPYQEQYGMPRQTPPAYGAPQTPPPYGAQTPTYGAPQTPPSYGPAQGQQAPPPYPGQMPLPPMPPRRPGKVGVFFHNVGSLIGAFFKKPVDMVQAATRHEDMGIGFFFAGVNALFVALFFGIIFSQVGSLVDHLIGGMGSMFGYGGFSLPFLPFFLSGLVMAILGYFLLCGLTFLVGKIGKGQVSLKGTFAAMGVSTFPVTLCMALAILLAFLIPDWSIYVAIFALFVWVMCSYQASRVCAKVEDNKLYFLYPLAFLIMFLITAFISMKMLGWAMTQIQMINSSLW</sequence>
<evidence type="ECO:0000256" key="2">
    <source>
        <dbReference type="ARBA" id="ARBA00022692"/>
    </source>
</evidence>
<dbReference type="Proteomes" id="UP000660861">
    <property type="component" value="Unassembled WGS sequence"/>
</dbReference>
<feature type="compositionally biased region" description="Low complexity" evidence="5">
    <location>
        <begin position="22"/>
        <end position="39"/>
    </location>
</feature>
<organism evidence="8 9">
    <name type="scientific">Zongyangia hominis</name>
    <dbReference type="NCBI Taxonomy" id="2763677"/>
    <lineage>
        <taxon>Bacteria</taxon>
        <taxon>Bacillati</taxon>
        <taxon>Bacillota</taxon>
        <taxon>Clostridia</taxon>
        <taxon>Eubacteriales</taxon>
        <taxon>Oscillospiraceae</taxon>
        <taxon>Zongyangia</taxon>
    </lineage>
</organism>
<comment type="subcellular location">
    <subcellularLocation>
        <location evidence="1">Membrane</location>
        <topology evidence="1">Multi-pass membrane protein</topology>
    </subcellularLocation>
</comment>
<dbReference type="AlphaFoldDB" id="A0A926IBV5"/>
<accession>A0A926IBV5</accession>
<evidence type="ECO:0000256" key="3">
    <source>
        <dbReference type="ARBA" id="ARBA00022989"/>
    </source>
</evidence>
<keyword evidence="2 6" id="KW-0812">Transmembrane</keyword>
<dbReference type="InterPro" id="IPR006977">
    <property type="entry name" value="Yip1_dom"/>
</dbReference>
<feature type="transmembrane region" description="Helical" evidence="6">
    <location>
        <begin position="288"/>
        <end position="307"/>
    </location>
</feature>
<gene>
    <name evidence="8" type="ORF">H8709_06425</name>
</gene>
<dbReference type="EMBL" id="JACRTC010000003">
    <property type="protein sequence ID" value="MBC8570465.1"/>
    <property type="molecule type" value="Genomic_DNA"/>
</dbReference>
<proteinExistence type="predicted"/>
<evidence type="ECO:0000256" key="5">
    <source>
        <dbReference type="SAM" id="MobiDB-lite"/>
    </source>
</evidence>
<feature type="transmembrane region" description="Helical" evidence="6">
    <location>
        <begin position="222"/>
        <end position="247"/>
    </location>
</feature>
<dbReference type="GO" id="GO:0016020">
    <property type="term" value="C:membrane"/>
    <property type="evidence" value="ECO:0007669"/>
    <property type="project" value="UniProtKB-SubCell"/>
</dbReference>